<sequence>MLQIDDTIVSLDLFDDKFVCDLASCKGICCIEGDSGAPLEDDEIEIIENLLPIVWDDLSEISQQLIKKQGVYYIDDDGEPVTSIVNGRECVFTYTDENGICKCAIEKAFREGKTDFYKPISCHLYPVRLQKYNDFTAVNVHRWSVCECARTCGVKLDVPVYKFLKEPLIRRFGKEWYEQLSFANEELSRSNFIKEKGF</sequence>
<reference evidence="2" key="1">
    <citation type="submission" date="2018-07" db="EMBL/GenBank/DDBJ databases">
        <authorList>
            <consortium name="Genoscope - CEA"/>
            <person name="William W."/>
        </authorList>
    </citation>
    <scope>NUCLEOTIDE SEQUENCE</scope>
    <source>
        <strain evidence="2">IK1</strain>
    </source>
</reference>
<evidence type="ECO:0000256" key="1">
    <source>
        <dbReference type="ARBA" id="ARBA00093770"/>
    </source>
</evidence>
<gene>
    <name evidence="2" type="ORF">TRIP_D300182</name>
</gene>
<dbReference type="AlphaFoldDB" id="A0A653ACH5"/>
<evidence type="ECO:0000313" key="2">
    <source>
        <dbReference type="EMBL" id="VBB45322.1"/>
    </source>
</evidence>
<accession>A0A653ACH5</accession>
<dbReference type="EMBL" id="UPXZ01000024">
    <property type="protein sequence ID" value="VBB45322.1"/>
    <property type="molecule type" value="Genomic_DNA"/>
</dbReference>
<protein>
    <recommendedName>
        <fullName evidence="3">DUF3109 family protein</fullName>
    </recommendedName>
</protein>
<evidence type="ECO:0008006" key="3">
    <source>
        <dbReference type="Google" id="ProtNLM"/>
    </source>
</evidence>
<organism evidence="2">
    <name type="scientific">uncultured Paludibacter sp</name>
    <dbReference type="NCBI Taxonomy" id="497635"/>
    <lineage>
        <taxon>Bacteria</taxon>
        <taxon>Pseudomonadati</taxon>
        <taxon>Bacteroidota</taxon>
        <taxon>Bacteroidia</taxon>
        <taxon>Bacteroidales</taxon>
        <taxon>Paludibacteraceae</taxon>
        <taxon>Paludibacter</taxon>
        <taxon>environmental samples</taxon>
    </lineage>
</organism>
<dbReference type="Pfam" id="PF11307">
    <property type="entry name" value="DUF3109"/>
    <property type="match status" value="1"/>
</dbReference>
<name>A0A653ACH5_9BACT</name>
<proteinExistence type="inferred from homology"/>
<comment type="similarity">
    <text evidence="1">Belongs to the Rv0495c family.</text>
</comment>
<dbReference type="InterPro" id="IPR021458">
    <property type="entry name" value="Rv0495c"/>
</dbReference>